<sequence length="229" mass="27316">MKVKYLFLFLIVSFFLTSCWTKPNKDYLADDYYLSVSEADSLYIIKEYEKSYEILDELFSNVAPLNTTPYKEISTYVKLKVILDDNLEYTEYTELITKYGFPIKYLKKDSVLSIYYAKVRDRFDTEASTLRKEYETSLNLELRDKIIEMKRLDQLYRQGNYKQNIEKQNKIDSTNAEELIYIFDTYGFPSETIIGGYYIDNQFVNIDALLLHTKDSIRENFLSLKFWTM</sequence>
<comment type="caution">
    <text evidence="1">The sequence shown here is derived from an EMBL/GenBank/DDBJ whole genome shotgun (WGS) entry which is preliminary data.</text>
</comment>
<name>A0ABR7QFD7_9FLAO</name>
<dbReference type="Proteomes" id="UP000619238">
    <property type="component" value="Unassembled WGS sequence"/>
</dbReference>
<dbReference type="EMBL" id="JACGWS010000017">
    <property type="protein sequence ID" value="MBC8757133.1"/>
    <property type="molecule type" value="Genomic_DNA"/>
</dbReference>
<evidence type="ECO:0000313" key="2">
    <source>
        <dbReference type="Proteomes" id="UP000619238"/>
    </source>
</evidence>
<keyword evidence="2" id="KW-1185">Reference proteome</keyword>
<organism evidence="1 2">
    <name type="scientific">Kordia aestuariivivens</name>
    <dbReference type="NCBI Taxonomy" id="2759037"/>
    <lineage>
        <taxon>Bacteria</taxon>
        <taxon>Pseudomonadati</taxon>
        <taxon>Bacteroidota</taxon>
        <taxon>Flavobacteriia</taxon>
        <taxon>Flavobacteriales</taxon>
        <taxon>Flavobacteriaceae</taxon>
        <taxon>Kordia</taxon>
    </lineage>
</organism>
<dbReference type="PROSITE" id="PS51257">
    <property type="entry name" value="PROKAR_LIPOPROTEIN"/>
    <property type="match status" value="1"/>
</dbReference>
<accession>A0ABR7QFD7</accession>
<proteinExistence type="predicted"/>
<gene>
    <name evidence="1" type="ORF">H2O64_20860</name>
</gene>
<dbReference type="RefSeq" id="WP_187564177.1">
    <property type="nucleotide sequence ID" value="NZ_JACGWS010000017.1"/>
</dbReference>
<evidence type="ECO:0008006" key="3">
    <source>
        <dbReference type="Google" id="ProtNLM"/>
    </source>
</evidence>
<reference evidence="1 2" key="1">
    <citation type="submission" date="2020-07" db="EMBL/GenBank/DDBJ databases">
        <title>Description of Kordia aestuariivivens sp. nov., isolated from a tidal flat.</title>
        <authorList>
            <person name="Park S."/>
            <person name="Yoon J.-H."/>
        </authorList>
    </citation>
    <scope>NUCLEOTIDE SEQUENCE [LARGE SCALE GENOMIC DNA]</scope>
    <source>
        <strain evidence="1 2">YSTF-M3</strain>
    </source>
</reference>
<protein>
    <recommendedName>
        <fullName evidence="3">DUF4296 domain-containing protein</fullName>
    </recommendedName>
</protein>
<evidence type="ECO:0000313" key="1">
    <source>
        <dbReference type="EMBL" id="MBC8757133.1"/>
    </source>
</evidence>